<proteinExistence type="predicted"/>
<evidence type="ECO:0000313" key="8">
    <source>
        <dbReference type="Proteomes" id="UP001293593"/>
    </source>
</evidence>
<dbReference type="InterPro" id="IPR001965">
    <property type="entry name" value="Znf_PHD"/>
</dbReference>
<protein>
    <submittedName>
        <fullName evidence="7">Uncharacterized protein</fullName>
    </submittedName>
</protein>
<dbReference type="Pfam" id="PF25980">
    <property type="entry name" value="NERD_plant"/>
    <property type="match status" value="1"/>
</dbReference>
<dbReference type="SUPFAM" id="SSF47592">
    <property type="entry name" value="SWIB/MDM2 domain"/>
    <property type="match status" value="1"/>
</dbReference>
<dbReference type="PANTHER" id="PTHR46851:SF22">
    <property type="entry name" value="ZINC ION BINDING _ DNA BINDING PROTEIN"/>
    <property type="match status" value="1"/>
</dbReference>
<dbReference type="SUPFAM" id="SSF57903">
    <property type="entry name" value="FYVE/PHD zinc finger"/>
    <property type="match status" value="1"/>
</dbReference>
<evidence type="ECO:0000259" key="6">
    <source>
        <dbReference type="PROSITE" id="PS51925"/>
    </source>
</evidence>
<dbReference type="GO" id="GO:0003677">
    <property type="term" value="F:DNA binding"/>
    <property type="evidence" value="ECO:0007669"/>
    <property type="project" value="InterPro"/>
</dbReference>
<comment type="caution">
    <text evidence="7">The sequence shown here is derived from an EMBL/GenBank/DDBJ whole genome shotgun (WGS) entry which is preliminary data.</text>
</comment>
<reference evidence="7" key="1">
    <citation type="submission" date="2023-10" db="EMBL/GenBank/DDBJ databases">
        <title>Chromosome-level genome of the transformable northern wattle, Acacia crassicarpa.</title>
        <authorList>
            <person name="Massaro I."/>
            <person name="Sinha N.R."/>
            <person name="Poethig S."/>
            <person name="Leichty A.R."/>
        </authorList>
    </citation>
    <scope>NUCLEOTIDE SEQUENCE</scope>
    <source>
        <strain evidence="7">Acra3RX</strain>
        <tissue evidence="7">Leaf</tissue>
    </source>
</reference>
<feature type="compositionally biased region" description="Acidic residues" evidence="4">
    <location>
        <begin position="172"/>
        <end position="199"/>
    </location>
</feature>
<dbReference type="PROSITE" id="PS51925">
    <property type="entry name" value="SWIB_MDM2"/>
    <property type="match status" value="1"/>
</dbReference>
<feature type="domain" description="DM2" evidence="6">
    <location>
        <begin position="280"/>
        <end position="360"/>
    </location>
</feature>
<dbReference type="InterPro" id="IPR036128">
    <property type="entry name" value="Plus3-like_sf"/>
</dbReference>
<evidence type="ECO:0000256" key="4">
    <source>
        <dbReference type="SAM" id="MobiDB-lite"/>
    </source>
</evidence>
<dbReference type="CDD" id="cd15568">
    <property type="entry name" value="PHD5_NSD"/>
    <property type="match status" value="1"/>
</dbReference>
<dbReference type="SMART" id="SM00249">
    <property type="entry name" value="PHD"/>
    <property type="match status" value="1"/>
</dbReference>
<dbReference type="InterPro" id="IPR013083">
    <property type="entry name" value="Znf_RING/FYVE/PHD"/>
</dbReference>
<dbReference type="CDD" id="cd10567">
    <property type="entry name" value="SWIB-MDM2_like"/>
    <property type="match status" value="1"/>
</dbReference>
<keyword evidence="1" id="KW-0479">Metal-binding</keyword>
<dbReference type="Gene3D" id="3.90.70.200">
    <property type="entry name" value="Plus-3 domain"/>
    <property type="match status" value="1"/>
</dbReference>
<dbReference type="Pfam" id="PF22908">
    <property type="entry name" value="PHD_NSD"/>
    <property type="match status" value="1"/>
</dbReference>
<dbReference type="PROSITE" id="PS51360">
    <property type="entry name" value="PLUS3"/>
    <property type="match status" value="1"/>
</dbReference>
<keyword evidence="8" id="KW-1185">Reference proteome</keyword>
<dbReference type="Proteomes" id="UP001293593">
    <property type="component" value="Unassembled WGS sequence"/>
</dbReference>
<organism evidence="7 8">
    <name type="scientific">Acacia crassicarpa</name>
    <name type="common">northern wattle</name>
    <dbReference type="NCBI Taxonomy" id="499986"/>
    <lineage>
        <taxon>Eukaryota</taxon>
        <taxon>Viridiplantae</taxon>
        <taxon>Streptophyta</taxon>
        <taxon>Embryophyta</taxon>
        <taxon>Tracheophyta</taxon>
        <taxon>Spermatophyta</taxon>
        <taxon>Magnoliopsida</taxon>
        <taxon>eudicotyledons</taxon>
        <taxon>Gunneridae</taxon>
        <taxon>Pentapetalae</taxon>
        <taxon>rosids</taxon>
        <taxon>fabids</taxon>
        <taxon>Fabales</taxon>
        <taxon>Fabaceae</taxon>
        <taxon>Caesalpinioideae</taxon>
        <taxon>mimosoid clade</taxon>
        <taxon>Acacieae</taxon>
        <taxon>Acacia</taxon>
    </lineage>
</organism>
<sequence length="604" mass="70218">MAKRKICEVDDWCFECKDGGDLVVCDHEDCGKVYHKDCVREEDSSLEDGKPWICGRHYCFDCRKPSQFYCLGCPHAVCNKCYAVAEFVVFGGGKGLCCDCLELVFIIENNLDHDSEGNKINLNDRETVEALFKEYWDIIKLKEGLTSDDVCATLNKYKMDQNSLHHRRFSDTEEEEDEDEDSDDDDDDDDEDEEDEEEGCITHDTDNHKLGPKSNRSKSKEFIRWEPKFAQTKYKKDKISLHQRGFGECEEDLTSYISDINDTRKHKTRTKRKGSESQEFIGWGSKSVIAFLASIGKDIIEPLTRWAVTYLICEYVEEKHLHHPQSEKKFIPDEKLFPIFRRKVVPESKIYSLLKPHIAENLQQITEEKCDDKNMGSFTYKLPNDQQSLLTKSLLKKGDYITRMSCFASINAENIKLIYLKQSLVIELSKQLESFEDKVIGTFVRIQGDLTDHRQGNHCHLVRVIGVNEELLLQVSFMPKAIAISELSDYDFTEQECETLRQKVEENLLSKITVKELQAKATSLHEDITKHRIAKRLVYLEKRIEYANDKGRLREKDVLLDEKLELEQPGKMDELLRELPTVLPELYQQKYDPNDTWEPHEQAL</sequence>
<dbReference type="SMART" id="SM00719">
    <property type="entry name" value="Plus3"/>
    <property type="match status" value="1"/>
</dbReference>
<dbReference type="Gene3D" id="1.10.245.10">
    <property type="entry name" value="SWIB/MDM2 domain"/>
    <property type="match status" value="1"/>
</dbReference>
<name>A0AAE1JRD2_9FABA</name>
<feature type="compositionally biased region" description="Basic and acidic residues" evidence="4">
    <location>
        <begin position="200"/>
        <end position="209"/>
    </location>
</feature>
<accession>A0AAE1JRD2</accession>
<dbReference type="InterPro" id="IPR011011">
    <property type="entry name" value="Znf_FYVE_PHD"/>
</dbReference>
<dbReference type="InterPro" id="IPR058668">
    <property type="entry name" value="NERD_dom"/>
</dbReference>
<dbReference type="Pfam" id="PF02201">
    <property type="entry name" value="SWIB"/>
    <property type="match status" value="1"/>
</dbReference>
<dbReference type="GO" id="GO:0008270">
    <property type="term" value="F:zinc ion binding"/>
    <property type="evidence" value="ECO:0007669"/>
    <property type="project" value="UniProtKB-KW"/>
</dbReference>
<evidence type="ECO:0000256" key="1">
    <source>
        <dbReference type="ARBA" id="ARBA00022723"/>
    </source>
</evidence>
<dbReference type="InterPro" id="IPR045894">
    <property type="entry name" value="At5g08430-like"/>
</dbReference>
<dbReference type="InterPro" id="IPR003121">
    <property type="entry name" value="SWIB_MDM2_domain"/>
</dbReference>
<evidence type="ECO:0000256" key="3">
    <source>
        <dbReference type="ARBA" id="ARBA00022833"/>
    </source>
</evidence>
<feature type="domain" description="Plus3" evidence="5">
    <location>
        <begin position="409"/>
        <end position="529"/>
    </location>
</feature>
<evidence type="ECO:0000256" key="2">
    <source>
        <dbReference type="ARBA" id="ARBA00022771"/>
    </source>
</evidence>
<dbReference type="InterPro" id="IPR036885">
    <property type="entry name" value="SWIB_MDM2_dom_sf"/>
</dbReference>
<dbReference type="EMBL" id="JAWXYG010000005">
    <property type="protein sequence ID" value="KAK4273586.1"/>
    <property type="molecule type" value="Genomic_DNA"/>
</dbReference>
<dbReference type="InterPro" id="IPR004343">
    <property type="entry name" value="Plus-3_dom"/>
</dbReference>
<keyword evidence="3" id="KW-0862">Zinc</keyword>
<dbReference type="Gene3D" id="3.30.40.10">
    <property type="entry name" value="Zinc/RING finger domain, C3HC4 (zinc finger)"/>
    <property type="match status" value="1"/>
</dbReference>
<keyword evidence="2" id="KW-0863">Zinc-finger</keyword>
<dbReference type="InterPro" id="IPR055198">
    <property type="entry name" value="NSD_PHD"/>
</dbReference>
<dbReference type="SUPFAM" id="SSF159042">
    <property type="entry name" value="Plus3-like"/>
    <property type="match status" value="1"/>
</dbReference>
<evidence type="ECO:0000259" key="5">
    <source>
        <dbReference type="PROSITE" id="PS51360"/>
    </source>
</evidence>
<evidence type="ECO:0000313" key="7">
    <source>
        <dbReference type="EMBL" id="KAK4273586.1"/>
    </source>
</evidence>
<gene>
    <name evidence="7" type="ORF">QN277_021960</name>
</gene>
<feature type="region of interest" description="Disordered" evidence="4">
    <location>
        <begin position="165"/>
        <end position="217"/>
    </location>
</feature>
<dbReference type="AlphaFoldDB" id="A0AAE1JRD2"/>
<dbReference type="PANTHER" id="PTHR46851">
    <property type="entry name" value="OS01G0884500 PROTEIN"/>
    <property type="match status" value="1"/>
</dbReference>
<dbReference type="Pfam" id="PF03126">
    <property type="entry name" value="Plus-3"/>
    <property type="match status" value="1"/>
</dbReference>